<dbReference type="GO" id="GO:0030976">
    <property type="term" value="F:thiamine pyrophosphate binding"/>
    <property type="evidence" value="ECO:0007669"/>
    <property type="project" value="InterPro"/>
</dbReference>
<name>A0A382WXJ1_9ZZZZ</name>
<dbReference type="PANTHER" id="PTHR18968:SF13">
    <property type="entry name" value="ACETOLACTATE SYNTHASE CATALYTIC SUBUNIT, MITOCHONDRIAL"/>
    <property type="match status" value="1"/>
</dbReference>
<feature type="non-terminal residue" evidence="3">
    <location>
        <position position="112"/>
    </location>
</feature>
<dbReference type="CDD" id="cd07035">
    <property type="entry name" value="TPP_PYR_POX_like"/>
    <property type="match status" value="1"/>
</dbReference>
<proteinExistence type="inferred from homology"/>
<dbReference type="GO" id="GO:0009099">
    <property type="term" value="P:L-valine biosynthetic process"/>
    <property type="evidence" value="ECO:0007669"/>
    <property type="project" value="TreeGrafter"/>
</dbReference>
<evidence type="ECO:0000259" key="2">
    <source>
        <dbReference type="Pfam" id="PF02776"/>
    </source>
</evidence>
<dbReference type="GO" id="GO:0003984">
    <property type="term" value="F:acetolactate synthase activity"/>
    <property type="evidence" value="ECO:0007669"/>
    <property type="project" value="TreeGrafter"/>
</dbReference>
<protein>
    <recommendedName>
        <fullName evidence="2">Thiamine pyrophosphate enzyme N-terminal TPP-binding domain-containing protein</fullName>
    </recommendedName>
</protein>
<dbReference type="Gene3D" id="3.40.50.970">
    <property type="match status" value="1"/>
</dbReference>
<sequence>MRLSDYVIEYFEEQGVDHIFTVTGGGAIFLCDALGAAKTMKYVACHHEQAASMATEGSARVRQDLGVTLVTSGPGGTNTVTGVAGSWLDHVPHVTISGQVFLNQTINNHPGL</sequence>
<reference evidence="3" key="1">
    <citation type="submission" date="2018-05" db="EMBL/GenBank/DDBJ databases">
        <authorList>
            <person name="Lanie J.A."/>
            <person name="Ng W.-L."/>
            <person name="Kazmierczak K.M."/>
            <person name="Andrzejewski T.M."/>
            <person name="Davidsen T.M."/>
            <person name="Wayne K.J."/>
            <person name="Tettelin H."/>
            <person name="Glass J.I."/>
            <person name="Rusch D."/>
            <person name="Podicherti R."/>
            <person name="Tsui H.-C.T."/>
            <person name="Winkler M.E."/>
        </authorList>
    </citation>
    <scope>NUCLEOTIDE SEQUENCE</scope>
</reference>
<evidence type="ECO:0000313" key="3">
    <source>
        <dbReference type="EMBL" id="SVD62721.1"/>
    </source>
</evidence>
<dbReference type="GO" id="GO:0050660">
    <property type="term" value="F:flavin adenine dinucleotide binding"/>
    <property type="evidence" value="ECO:0007669"/>
    <property type="project" value="TreeGrafter"/>
</dbReference>
<organism evidence="3">
    <name type="scientific">marine metagenome</name>
    <dbReference type="NCBI Taxonomy" id="408172"/>
    <lineage>
        <taxon>unclassified sequences</taxon>
        <taxon>metagenomes</taxon>
        <taxon>ecological metagenomes</taxon>
    </lineage>
</organism>
<dbReference type="InterPro" id="IPR029061">
    <property type="entry name" value="THDP-binding"/>
</dbReference>
<dbReference type="GO" id="GO:0009097">
    <property type="term" value="P:isoleucine biosynthetic process"/>
    <property type="evidence" value="ECO:0007669"/>
    <property type="project" value="TreeGrafter"/>
</dbReference>
<dbReference type="Pfam" id="PF02776">
    <property type="entry name" value="TPP_enzyme_N"/>
    <property type="match status" value="1"/>
</dbReference>
<dbReference type="GO" id="GO:0005948">
    <property type="term" value="C:acetolactate synthase complex"/>
    <property type="evidence" value="ECO:0007669"/>
    <property type="project" value="TreeGrafter"/>
</dbReference>
<dbReference type="InterPro" id="IPR012001">
    <property type="entry name" value="Thiamin_PyroP_enz_TPP-bd_dom"/>
</dbReference>
<dbReference type="EMBL" id="UINC01162780">
    <property type="protein sequence ID" value="SVD62721.1"/>
    <property type="molecule type" value="Genomic_DNA"/>
</dbReference>
<dbReference type="PANTHER" id="PTHR18968">
    <property type="entry name" value="THIAMINE PYROPHOSPHATE ENZYMES"/>
    <property type="match status" value="1"/>
</dbReference>
<accession>A0A382WXJ1</accession>
<comment type="similarity">
    <text evidence="1">Belongs to the TPP enzyme family.</text>
</comment>
<gene>
    <name evidence="3" type="ORF">METZ01_LOCUS415575</name>
</gene>
<dbReference type="InterPro" id="IPR045229">
    <property type="entry name" value="TPP_enz"/>
</dbReference>
<feature type="domain" description="Thiamine pyrophosphate enzyme N-terminal TPP-binding" evidence="2">
    <location>
        <begin position="1"/>
        <end position="103"/>
    </location>
</feature>
<dbReference type="SUPFAM" id="SSF52518">
    <property type="entry name" value="Thiamin diphosphate-binding fold (THDP-binding)"/>
    <property type="match status" value="1"/>
</dbReference>
<dbReference type="AlphaFoldDB" id="A0A382WXJ1"/>
<evidence type="ECO:0000256" key="1">
    <source>
        <dbReference type="ARBA" id="ARBA00007812"/>
    </source>
</evidence>